<dbReference type="InterPro" id="IPR011990">
    <property type="entry name" value="TPR-like_helical_dom_sf"/>
</dbReference>
<feature type="region of interest" description="Disordered" evidence="1">
    <location>
        <begin position="57"/>
        <end position="78"/>
    </location>
</feature>
<protein>
    <submittedName>
        <fullName evidence="3">Tetratricopeptide repeat protein</fullName>
    </submittedName>
</protein>
<proteinExistence type="predicted"/>
<organism evidence="3 4">
    <name type="scientific">Anaerobaca lacustris</name>
    <dbReference type="NCBI Taxonomy" id="3044600"/>
    <lineage>
        <taxon>Bacteria</taxon>
        <taxon>Pseudomonadati</taxon>
        <taxon>Planctomycetota</taxon>
        <taxon>Phycisphaerae</taxon>
        <taxon>Sedimentisphaerales</taxon>
        <taxon>Anaerobacaceae</taxon>
        <taxon>Anaerobaca</taxon>
    </lineage>
</organism>
<feature type="compositionally biased region" description="Low complexity" evidence="1">
    <location>
        <begin position="183"/>
        <end position="194"/>
    </location>
</feature>
<accession>A0AAW6TXC1</accession>
<evidence type="ECO:0000313" key="3">
    <source>
        <dbReference type="EMBL" id="MDI6448111.1"/>
    </source>
</evidence>
<reference evidence="3" key="1">
    <citation type="submission" date="2023-05" db="EMBL/GenBank/DDBJ databases">
        <title>Anaerotaeda fermentans gen. nov., sp. nov., a novel anaerobic planctomycete of the new family within the order Sedimentisphaerales isolated from Taman Peninsula, Russia.</title>
        <authorList>
            <person name="Khomyakova M.A."/>
            <person name="Merkel A.Y."/>
            <person name="Slobodkin A.I."/>
        </authorList>
    </citation>
    <scope>NUCLEOTIDE SEQUENCE</scope>
    <source>
        <strain evidence="3">M17dextr</strain>
    </source>
</reference>
<keyword evidence="2" id="KW-0812">Transmembrane</keyword>
<feature type="region of interest" description="Disordered" evidence="1">
    <location>
        <begin position="171"/>
        <end position="204"/>
    </location>
</feature>
<evidence type="ECO:0000256" key="2">
    <source>
        <dbReference type="SAM" id="Phobius"/>
    </source>
</evidence>
<dbReference type="EMBL" id="JASCXX010000003">
    <property type="protein sequence ID" value="MDI6448111.1"/>
    <property type="molecule type" value="Genomic_DNA"/>
</dbReference>
<name>A0AAW6TXC1_9BACT</name>
<evidence type="ECO:0000256" key="1">
    <source>
        <dbReference type="SAM" id="MobiDB-lite"/>
    </source>
</evidence>
<keyword evidence="2" id="KW-0472">Membrane</keyword>
<keyword evidence="2" id="KW-1133">Transmembrane helix</keyword>
<evidence type="ECO:0000313" key="4">
    <source>
        <dbReference type="Proteomes" id="UP001431776"/>
    </source>
</evidence>
<gene>
    <name evidence="3" type="ORF">QJ522_03555</name>
</gene>
<dbReference type="AlphaFoldDB" id="A0AAW6TXC1"/>
<dbReference type="SUPFAM" id="SSF48452">
    <property type="entry name" value="TPR-like"/>
    <property type="match status" value="1"/>
</dbReference>
<dbReference type="Proteomes" id="UP001431776">
    <property type="component" value="Unassembled WGS sequence"/>
</dbReference>
<feature type="transmembrane region" description="Helical" evidence="2">
    <location>
        <begin position="34"/>
        <end position="52"/>
    </location>
</feature>
<comment type="caution">
    <text evidence="3">The sequence shown here is derived from an EMBL/GenBank/DDBJ whole genome shotgun (WGS) entry which is preliminary data.</text>
</comment>
<dbReference type="Gene3D" id="1.25.40.10">
    <property type="entry name" value="Tetratricopeptide repeat domain"/>
    <property type="match status" value="1"/>
</dbReference>
<sequence length="333" mass="36921">MRTDYQAYQDGLSMTVQVHKTIAKATRLPNSRDLPLSFGIAAILCLALIPMSPDTTWGQTGPVPSPNRRGARAPANRDTEIRSTPADAVTPEYSSPEADHAVTGLLSRTTTPTEEIEEDLPWQTDMTRRLWQNRILAPDPSEDAETRAALNDLIHRIRSVRFDDDAAGPTFSVPTEPAPIVGPARAPQPDTAQPTPTPVPTTPAEPAATLTEATLKKLEDALHDPSQVADPLEMAELLFLSGRRAEATVFYERALARTTPNDRSTENDRAWILFQLGNCLRQTDMTRARDMYMKLVAEYPASPWTELAKAHGRLITWYQSAKPQQFMPQQESQ</sequence>
<dbReference type="RefSeq" id="WP_349243521.1">
    <property type="nucleotide sequence ID" value="NZ_JASCXX010000003.1"/>
</dbReference>
<keyword evidence="4" id="KW-1185">Reference proteome</keyword>